<feature type="transmembrane region" description="Helical" evidence="1">
    <location>
        <begin position="161"/>
        <end position="179"/>
    </location>
</feature>
<keyword evidence="1" id="KW-1133">Transmembrane helix</keyword>
<feature type="transmembrane region" description="Helical" evidence="1">
    <location>
        <begin position="131"/>
        <end position="154"/>
    </location>
</feature>
<feature type="transmembrane region" description="Helical" evidence="1">
    <location>
        <begin position="222"/>
        <end position="244"/>
    </location>
</feature>
<evidence type="ECO:0000313" key="3">
    <source>
        <dbReference type="Proteomes" id="UP001550739"/>
    </source>
</evidence>
<keyword evidence="1" id="KW-0812">Transmembrane</keyword>
<feature type="transmembrane region" description="Helical" evidence="1">
    <location>
        <begin position="279"/>
        <end position="301"/>
    </location>
</feature>
<name>A0ABV2ZKE8_9ACTN</name>
<evidence type="ECO:0008006" key="4">
    <source>
        <dbReference type="Google" id="ProtNLM"/>
    </source>
</evidence>
<sequence length="337" mass="35836">MTTATGTTSLLEARYRTVLRLLPAYYRREREEEMVEVYLWDIDRDTQDQSRPTLGEMASIAALAVRTRLGTAGAPRRYVLLGSSVRLFALFAVLLQATAAVVDRVLELTWATTGGSAPWHMFLTGFTGGGAVRGVAAVAIWLLPLLWTVAYFALLHDRRRLAQVAALLAALPSLWPFLAPLVTDAFLPETPYASVSVVFAWLSALALCAAHHRDAPAAALPAMPPGLAYLACCVVMGASTVLVPMAADPVWAPTTGFLVAALGRLVWRTRHPAANGEATLALAVLGLLVLALRLAALYSWLDVLPAVTLAAFVSQGAAALLLTAALAVTAGRDLSAR</sequence>
<keyword evidence="3" id="KW-1185">Reference proteome</keyword>
<accession>A0ABV2ZKE8</accession>
<evidence type="ECO:0000256" key="1">
    <source>
        <dbReference type="SAM" id="Phobius"/>
    </source>
</evidence>
<protein>
    <recommendedName>
        <fullName evidence="4">Integral membrane protein</fullName>
    </recommendedName>
</protein>
<dbReference type="RefSeq" id="WP_334574474.1">
    <property type="nucleotide sequence ID" value="NZ_JBEZVE010000010.1"/>
</dbReference>
<feature type="transmembrane region" description="Helical" evidence="1">
    <location>
        <begin position="250"/>
        <end position="267"/>
    </location>
</feature>
<feature type="transmembrane region" description="Helical" evidence="1">
    <location>
        <begin position="307"/>
        <end position="328"/>
    </location>
</feature>
<keyword evidence="1" id="KW-0472">Membrane</keyword>
<gene>
    <name evidence="2" type="ORF">AB0E89_21180</name>
</gene>
<feature type="transmembrane region" description="Helical" evidence="1">
    <location>
        <begin position="78"/>
        <end position="102"/>
    </location>
</feature>
<comment type="caution">
    <text evidence="2">The sequence shown here is derived from an EMBL/GenBank/DDBJ whole genome shotgun (WGS) entry which is preliminary data.</text>
</comment>
<dbReference type="Proteomes" id="UP001550739">
    <property type="component" value="Unassembled WGS sequence"/>
</dbReference>
<proteinExistence type="predicted"/>
<organism evidence="2 3">
    <name type="scientific">Streptomyces sp. 900129855</name>
    <dbReference type="NCBI Taxonomy" id="3155129"/>
    <lineage>
        <taxon>Bacteria</taxon>
        <taxon>Bacillati</taxon>
        <taxon>Actinomycetota</taxon>
        <taxon>Actinomycetes</taxon>
        <taxon>Kitasatosporales</taxon>
        <taxon>Streptomycetaceae</taxon>
        <taxon>Streptomyces</taxon>
    </lineage>
</organism>
<dbReference type="EMBL" id="JBEZVE010000010">
    <property type="protein sequence ID" value="MEU3783032.1"/>
    <property type="molecule type" value="Genomic_DNA"/>
</dbReference>
<feature type="transmembrane region" description="Helical" evidence="1">
    <location>
        <begin position="191"/>
        <end position="210"/>
    </location>
</feature>
<evidence type="ECO:0000313" key="2">
    <source>
        <dbReference type="EMBL" id="MEU3783032.1"/>
    </source>
</evidence>
<reference evidence="2 3" key="1">
    <citation type="submission" date="2024-06" db="EMBL/GenBank/DDBJ databases">
        <title>The Natural Products Discovery Center: Release of the First 8490 Sequenced Strains for Exploring Actinobacteria Biosynthetic Diversity.</title>
        <authorList>
            <person name="Kalkreuter E."/>
            <person name="Kautsar S.A."/>
            <person name="Yang D."/>
            <person name="Bader C.D."/>
            <person name="Teijaro C.N."/>
            <person name="Fluegel L."/>
            <person name="Davis C.M."/>
            <person name="Simpson J.R."/>
            <person name="Lauterbach L."/>
            <person name="Steele A.D."/>
            <person name="Gui C."/>
            <person name="Meng S."/>
            <person name="Li G."/>
            <person name="Viehrig K."/>
            <person name="Ye F."/>
            <person name="Su P."/>
            <person name="Kiefer A.F."/>
            <person name="Nichols A."/>
            <person name="Cepeda A.J."/>
            <person name="Yan W."/>
            <person name="Fan B."/>
            <person name="Jiang Y."/>
            <person name="Adhikari A."/>
            <person name="Zheng C.-J."/>
            <person name="Schuster L."/>
            <person name="Cowan T.M."/>
            <person name="Smanski M.J."/>
            <person name="Chevrette M.G."/>
            <person name="De Carvalho L.P.S."/>
            <person name="Shen B."/>
        </authorList>
    </citation>
    <scope>NUCLEOTIDE SEQUENCE [LARGE SCALE GENOMIC DNA]</scope>
    <source>
        <strain evidence="2 3">NPDC033843</strain>
    </source>
</reference>